<gene>
    <name evidence="2" type="ORF">FCS05_06025</name>
    <name evidence="1" type="ORF">HNQ10_001483</name>
</gene>
<sequence length="103" mass="11257">MPDDLAHAIIRRAQELDGRTLDAQAQHLGAKDWRTLTEALTFHESSTGGGLAMLTAALPAGHLLVITDGEADLPTNINRFRLDLLDPDDQEILHVQHSGDQQN</sequence>
<evidence type="ECO:0000313" key="2">
    <source>
        <dbReference type="EMBL" id="TLK30085.1"/>
    </source>
</evidence>
<accession>A0AAJ5JYZ9</accession>
<reference evidence="2 3" key="1">
    <citation type="submission" date="2019-04" db="EMBL/GenBank/DDBJ databases">
        <title>Deinococcus metalilatus MA1002 mutant No.5.</title>
        <authorList>
            <person name="Park W."/>
            <person name="Park C."/>
        </authorList>
    </citation>
    <scope>NUCLEOTIDE SEQUENCE [LARGE SCALE GENOMIC DNA]</scope>
    <source>
        <strain evidence="2 3">MA1002-m5</strain>
    </source>
</reference>
<name>A0AAJ5JYZ9_9DEIO</name>
<dbReference type="Proteomes" id="UP000308000">
    <property type="component" value="Unassembled WGS sequence"/>
</dbReference>
<dbReference type="EMBL" id="VBRC01000003">
    <property type="protein sequence ID" value="TLK30085.1"/>
    <property type="molecule type" value="Genomic_DNA"/>
</dbReference>
<dbReference type="EMBL" id="JACHFV010000004">
    <property type="protein sequence ID" value="MBB5294669.1"/>
    <property type="molecule type" value="Genomic_DNA"/>
</dbReference>
<organism evidence="2 3">
    <name type="scientific">Deinococcus metallilatus</name>
    <dbReference type="NCBI Taxonomy" id="1211322"/>
    <lineage>
        <taxon>Bacteria</taxon>
        <taxon>Thermotogati</taxon>
        <taxon>Deinococcota</taxon>
        <taxon>Deinococci</taxon>
        <taxon>Deinococcales</taxon>
        <taxon>Deinococcaceae</taxon>
        <taxon>Deinococcus</taxon>
    </lineage>
</organism>
<reference evidence="1 4" key="2">
    <citation type="submission" date="2020-08" db="EMBL/GenBank/DDBJ databases">
        <title>Genomic Encyclopedia of Type Strains, Phase IV (KMG-IV): sequencing the most valuable type-strain genomes for metagenomic binning, comparative biology and taxonomic classification.</title>
        <authorList>
            <person name="Goeker M."/>
        </authorList>
    </citation>
    <scope>NUCLEOTIDE SEQUENCE [LARGE SCALE GENOMIC DNA]</scope>
    <source>
        <strain evidence="1 4">DSM 105434</strain>
    </source>
</reference>
<keyword evidence="4" id="KW-1185">Reference proteome</keyword>
<dbReference type="Proteomes" id="UP000536909">
    <property type="component" value="Unassembled WGS sequence"/>
</dbReference>
<dbReference type="RefSeq" id="WP_129117887.1">
    <property type="nucleotide sequence ID" value="NZ_BSUI01000013.1"/>
</dbReference>
<protein>
    <submittedName>
        <fullName evidence="2">Uncharacterized protein</fullName>
    </submittedName>
</protein>
<evidence type="ECO:0000313" key="1">
    <source>
        <dbReference type="EMBL" id="MBB5294669.1"/>
    </source>
</evidence>
<dbReference type="AlphaFoldDB" id="A0AAJ5JYZ9"/>
<evidence type="ECO:0000313" key="3">
    <source>
        <dbReference type="Proteomes" id="UP000308000"/>
    </source>
</evidence>
<comment type="caution">
    <text evidence="2">The sequence shown here is derived from an EMBL/GenBank/DDBJ whole genome shotgun (WGS) entry which is preliminary data.</text>
</comment>
<proteinExistence type="predicted"/>
<evidence type="ECO:0000313" key="4">
    <source>
        <dbReference type="Proteomes" id="UP000536909"/>
    </source>
</evidence>